<dbReference type="InterPro" id="IPR016181">
    <property type="entry name" value="Acyl_CoA_acyltransferase"/>
</dbReference>
<sequence>MRSAVQSDAGEILTLQRAAFVDEARRDNDFHLPALTQTLRDLEQELQSSTAHVAILGARIVGAVRTRQVEDTLYINRLTVAPDWQGRGVGTALMGAAEREATAKRASLFVRNYGEHSVSDFYSRLGYVPADPGGSAQHAELVRLVKDLTR</sequence>
<protein>
    <submittedName>
        <fullName evidence="4">GNAT family N-acetyltransferase</fullName>
        <ecNumber evidence="4">2.3.-.-</ecNumber>
    </submittedName>
</protein>
<dbReference type="Gene3D" id="3.40.630.30">
    <property type="match status" value="1"/>
</dbReference>
<dbReference type="EC" id="2.3.-.-" evidence="4"/>
<reference evidence="5" key="1">
    <citation type="journal article" date="2019" name="Int. J. Syst. Evol. Microbiol.">
        <title>The Global Catalogue of Microorganisms (GCM) 10K type strain sequencing project: providing services to taxonomists for standard genome sequencing and annotation.</title>
        <authorList>
            <consortium name="The Broad Institute Genomics Platform"/>
            <consortium name="The Broad Institute Genome Sequencing Center for Infectious Disease"/>
            <person name="Wu L."/>
            <person name="Ma J."/>
        </authorList>
    </citation>
    <scope>NUCLEOTIDE SEQUENCE [LARGE SCALE GENOMIC DNA]</scope>
    <source>
        <strain evidence="5">CGMCC 4.7241</strain>
    </source>
</reference>
<name>A0ABV7YKV9_9ACTN</name>
<feature type="domain" description="N-acetyltransferase" evidence="3">
    <location>
        <begin position="1"/>
        <end position="149"/>
    </location>
</feature>
<proteinExistence type="predicted"/>
<evidence type="ECO:0000256" key="1">
    <source>
        <dbReference type="ARBA" id="ARBA00022679"/>
    </source>
</evidence>
<evidence type="ECO:0000259" key="3">
    <source>
        <dbReference type="PROSITE" id="PS51186"/>
    </source>
</evidence>
<evidence type="ECO:0000256" key="2">
    <source>
        <dbReference type="ARBA" id="ARBA00023315"/>
    </source>
</evidence>
<accession>A0ABV7YKV9</accession>
<evidence type="ECO:0000313" key="5">
    <source>
        <dbReference type="Proteomes" id="UP001595699"/>
    </source>
</evidence>
<dbReference type="Pfam" id="PF13673">
    <property type="entry name" value="Acetyltransf_10"/>
    <property type="match status" value="1"/>
</dbReference>
<comment type="caution">
    <text evidence="4">The sequence shown here is derived from an EMBL/GenBank/DDBJ whole genome shotgun (WGS) entry which is preliminary data.</text>
</comment>
<keyword evidence="1 4" id="KW-0808">Transferase</keyword>
<dbReference type="SUPFAM" id="SSF55729">
    <property type="entry name" value="Acyl-CoA N-acyltransferases (Nat)"/>
    <property type="match status" value="1"/>
</dbReference>
<evidence type="ECO:0000313" key="4">
    <source>
        <dbReference type="EMBL" id="MFC3765971.1"/>
    </source>
</evidence>
<dbReference type="PANTHER" id="PTHR43877:SF1">
    <property type="entry name" value="ACETYLTRANSFERASE"/>
    <property type="match status" value="1"/>
</dbReference>
<dbReference type="EMBL" id="JBHRZH010000044">
    <property type="protein sequence ID" value="MFC3765971.1"/>
    <property type="molecule type" value="Genomic_DNA"/>
</dbReference>
<keyword evidence="2 4" id="KW-0012">Acyltransferase</keyword>
<dbReference type="Proteomes" id="UP001595699">
    <property type="component" value="Unassembled WGS sequence"/>
</dbReference>
<dbReference type="InterPro" id="IPR000182">
    <property type="entry name" value="GNAT_dom"/>
</dbReference>
<organism evidence="4 5">
    <name type="scientific">Tenggerimyces flavus</name>
    <dbReference type="NCBI Taxonomy" id="1708749"/>
    <lineage>
        <taxon>Bacteria</taxon>
        <taxon>Bacillati</taxon>
        <taxon>Actinomycetota</taxon>
        <taxon>Actinomycetes</taxon>
        <taxon>Propionibacteriales</taxon>
        <taxon>Nocardioidaceae</taxon>
        <taxon>Tenggerimyces</taxon>
    </lineage>
</organism>
<dbReference type="RefSeq" id="WP_385928926.1">
    <property type="nucleotide sequence ID" value="NZ_JBHRZH010000044.1"/>
</dbReference>
<keyword evidence="5" id="KW-1185">Reference proteome</keyword>
<dbReference type="GO" id="GO:0016746">
    <property type="term" value="F:acyltransferase activity"/>
    <property type="evidence" value="ECO:0007669"/>
    <property type="project" value="UniProtKB-KW"/>
</dbReference>
<gene>
    <name evidence="4" type="ORF">ACFOUW_34405</name>
</gene>
<dbReference type="CDD" id="cd04301">
    <property type="entry name" value="NAT_SF"/>
    <property type="match status" value="1"/>
</dbReference>
<dbReference type="PROSITE" id="PS51186">
    <property type="entry name" value="GNAT"/>
    <property type="match status" value="1"/>
</dbReference>
<dbReference type="InterPro" id="IPR050832">
    <property type="entry name" value="Bact_Acetyltransf"/>
</dbReference>
<dbReference type="PANTHER" id="PTHR43877">
    <property type="entry name" value="AMINOALKYLPHOSPHONATE N-ACETYLTRANSFERASE-RELATED-RELATED"/>
    <property type="match status" value="1"/>
</dbReference>